<keyword evidence="2" id="KW-1185">Reference proteome</keyword>
<comment type="caution">
    <text evidence="1">The sequence shown here is derived from an EMBL/GenBank/DDBJ whole genome shotgun (WGS) entry which is preliminary data.</text>
</comment>
<evidence type="ECO:0008006" key="3">
    <source>
        <dbReference type="Google" id="ProtNLM"/>
    </source>
</evidence>
<evidence type="ECO:0000313" key="1">
    <source>
        <dbReference type="EMBL" id="ODG93754.1"/>
    </source>
</evidence>
<dbReference type="Proteomes" id="UP000094580">
    <property type="component" value="Unassembled WGS sequence"/>
</dbReference>
<gene>
    <name evidence="1" type="ORF">BED47_00875</name>
</gene>
<dbReference type="RefSeq" id="WP_069031939.1">
    <property type="nucleotide sequence ID" value="NZ_MDKC01000001.1"/>
</dbReference>
<accession>A0ABX2ZWL7</accession>
<organism evidence="1 2">
    <name type="scientific">Gottfriedia luciferensis</name>
    <dbReference type="NCBI Taxonomy" id="178774"/>
    <lineage>
        <taxon>Bacteria</taxon>
        <taxon>Bacillati</taxon>
        <taxon>Bacillota</taxon>
        <taxon>Bacilli</taxon>
        <taxon>Bacillales</taxon>
        <taxon>Bacillaceae</taxon>
        <taxon>Gottfriedia</taxon>
    </lineage>
</organism>
<evidence type="ECO:0000313" key="2">
    <source>
        <dbReference type="Proteomes" id="UP000094580"/>
    </source>
</evidence>
<sequence length="452" mass="50648">MYINSVISYLGAWDNLNEKHQEEYVDLISTIGSLILGSVQTEEDLNVEYRMMKTQWKKSLDKLNWVNLDDNVLCDYAKNKVKVSLYIGDDPNTVSAWAFTNCNLSIKNDECEIPLLILPINETGQTLFGDNEPLGYRAVTFDRTLAEFTAFSPLSLKYPFIILGISDNESPIEIFNISTDLEGHNTNVVMDRSIEFPPEYYQAGLGILSYFHKVLKAKYPGVQATVRIIQEGLVVRMVVETADGDKHIVEKALEEYDLILQGEIRPEDYFGLSTQAIELKNELRLADARIETQKELLAITQKQIDVKDVQINTLMAIVSNGISNPVSPVINVDVAPVITIDNNLNQQNIIHNELKETIDTIRNLKHTIDSPEAIESLNEVEKALSEADENNINNTAGISKLQKFLEKVNNTESTVSKSITTTNAGVELIKNLASCYNKIAPFCGLPSIPFIK</sequence>
<name>A0ABX2ZWL7_9BACI</name>
<dbReference type="EMBL" id="MDKC01000001">
    <property type="protein sequence ID" value="ODG93754.1"/>
    <property type="molecule type" value="Genomic_DNA"/>
</dbReference>
<protein>
    <recommendedName>
        <fullName evidence="3">Portal protein</fullName>
    </recommendedName>
</protein>
<reference evidence="1 2" key="1">
    <citation type="submission" date="2016-07" db="EMBL/GenBank/DDBJ databases">
        <authorList>
            <person name="Townsley L."/>
            <person name="Shank E.A."/>
        </authorList>
    </citation>
    <scope>NUCLEOTIDE SEQUENCE [LARGE SCALE GENOMIC DNA]</scope>
    <source>
        <strain evidence="1 2">CH01</strain>
    </source>
</reference>
<proteinExistence type="predicted"/>